<evidence type="ECO:0000259" key="1">
    <source>
        <dbReference type="Pfam" id="PF07878"/>
    </source>
</evidence>
<dbReference type="InterPro" id="IPR013321">
    <property type="entry name" value="Arc_rbn_hlx_hlx"/>
</dbReference>
<evidence type="ECO:0000313" key="3">
    <source>
        <dbReference type="Proteomes" id="UP000606499"/>
    </source>
</evidence>
<organism evidence="2 3">
    <name type="scientific">Agathobaculum faecis</name>
    <dbReference type="NCBI Taxonomy" id="2763013"/>
    <lineage>
        <taxon>Bacteria</taxon>
        <taxon>Bacillati</taxon>
        <taxon>Bacillota</taxon>
        <taxon>Clostridia</taxon>
        <taxon>Eubacteriales</taxon>
        <taxon>Butyricicoccaceae</taxon>
        <taxon>Agathobaculum</taxon>
    </lineage>
</organism>
<gene>
    <name evidence="2" type="ORF">H8S45_12595</name>
</gene>
<proteinExistence type="predicted"/>
<keyword evidence="3" id="KW-1185">Reference proteome</keyword>
<dbReference type="InterPro" id="IPR012869">
    <property type="entry name" value="RHH_5"/>
</dbReference>
<evidence type="ECO:0000313" key="2">
    <source>
        <dbReference type="EMBL" id="MBC5726292.1"/>
    </source>
</evidence>
<dbReference type="EMBL" id="JACOPL010000013">
    <property type="protein sequence ID" value="MBC5726292.1"/>
    <property type="molecule type" value="Genomic_DNA"/>
</dbReference>
<dbReference type="RefSeq" id="WP_054327966.1">
    <property type="nucleotide sequence ID" value="NZ_JACOPL010000013.1"/>
</dbReference>
<accession>A0A923LYG5</accession>
<dbReference type="Proteomes" id="UP000606499">
    <property type="component" value="Unassembled WGS sequence"/>
</dbReference>
<comment type="caution">
    <text evidence="2">The sequence shown here is derived from an EMBL/GenBank/DDBJ whole genome shotgun (WGS) entry which is preliminary data.</text>
</comment>
<name>A0A923LYG5_9FIRM</name>
<dbReference type="GO" id="GO:0006355">
    <property type="term" value="P:regulation of DNA-templated transcription"/>
    <property type="evidence" value="ECO:0007669"/>
    <property type="project" value="InterPro"/>
</dbReference>
<feature type="domain" description="CopG-like ribbon-helix-helix" evidence="1">
    <location>
        <begin position="6"/>
        <end position="45"/>
    </location>
</feature>
<protein>
    <submittedName>
        <fullName evidence="2">Ribbon-helix-helix protein, CopG family</fullName>
    </submittedName>
</protein>
<dbReference type="AlphaFoldDB" id="A0A923LYG5"/>
<dbReference type="Pfam" id="PF07878">
    <property type="entry name" value="RHH_5"/>
    <property type="match status" value="1"/>
</dbReference>
<dbReference type="Gene3D" id="1.10.1220.10">
    <property type="entry name" value="Met repressor-like"/>
    <property type="match status" value="1"/>
</dbReference>
<reference evidence="2" key="1">
    <citation type="submission" date="2020-08" db="EMBL/GenBank/DDBJ databases">
        <title>Genome public.</title>
        <authorList>
            <person name="Liu C."/>
            <person name="Sun Q."/>
        </authorList>
    </citation>
    <scope>NUCLEOTIDE SEQUENCE</scope>
    <source>
        <strain evidence="2">NSJ-28</strain>
    </source>
</reference>
<sequence length="54" mass="6310">MRPLKERVTITLDSDIVARLRELADEDARPFSQYINVILRKYLHALDKKKPSGE</sequence>